<evidence type="ECO:0000256" key="2">
    <source>
        <dbReference type="PROSITE-ProRule" id="PRU00497"/>
    </source>
</evidence>
<dbReference type="EMBL" id="HBUF01632877">
    <property type="protein sequence ID" value="CAG6783507.1"/>
    <property type="molecule type" value="Transcribed_RNA"/>
</dbReference>
<dbReference type="InterPro" id="IPR031311">
    <property type="entry name" value="CHIT_BIND_RR_consensus"/>
</dbReference>
<keyword evidence="1 2" id="KW-0193">Cuticle</keyword>
<dbReference type="PRINTS" id="PR00947">
    <property type="entry name" value="CUTICLE"/>
</dbReference>
<keyword evidence="3" id="KW-0732">Signal</keyword>
<dbReference type="GO" id="GO:0005615">
    <property type="term" value="C:extracellular space"/>
    <property type="evidence" value="ECO:0007669"/>
    <property type="project" value="TreeGrafter"/>
</dbReference>
<dbReference type="Pfam" id="PF00379">
    <property type="entry name" value="Chitin_bind_4"/>
    <property type="match status" value="1"/>
</dbReference>
<sequence length="233" mass="25122">MKFLQFALVFASASLALAQVQYTAVGTDAEIDPHPKYEFQYSVADPVTGDQKSQQEARDGDKVTGFYTLVESDGSLRRVEYYADAVSGFTATVTHQPGGQAPPAPATYQTYRPTEVVAPVKVVAAPAPVTVVPAPVKVQPAVNYQSGYYGYQPAYYQNSGYYQQPATYYQQPAAYYQQPATTYYQQPAPAVTYNKGQQATVTGYFSSPYANYALPGAGNPVGAVNGPVVVSKQ</sequence>
<evidence type="ECO:0000256" key="1">
    <source>
        <dbReference type="ARBA" id="ARBA00022460"/>
    </source>
</evidence>
<dbReference type="InterPro" id="IPR051217">
    <property type="entry name" value="Insect_Cuticle_Struc_Prot"/>
</dbReference>
<proteinExistence type="predicted"/>
<accession>A0A8D9FB22</accession>
<evidence type="ECO:0000256" key="3">
    <source>
        <dbReference type="SAM" id="SignalP"/>
    </source>
</evidence>
<dbReference type="PANTHER" id="PTHR12236:SF86">
    <property type="entry name" value="CCP84AC-RELATED"/>
    <property type="match status" value="1"/>
</dbReference>
<dbReference type="InterPro" id="IPR000618">
    <property type="entry name" value="Insect_cuticle"/>
</dbReference>
<dbReference type="GO" id="GO:0031012">
    <property type="term" value="C:extracellular matrix"/>
    <property type="evidence" value="ECO:0007669"/>
    <property type="project" value="TreeGrafter"/>
</dbReference>
<organism evidence="4">
    <name type="scientific">Cacopsylla melanoneura</name>
    <dbReference type="NCBI Taxonomy" id="428564"/>
    <lineage>
        <taxon>Eukaryota</taxon>
        <taxon>Metazoa</taxon>
        <taxon>Ecdysozoa</taxon>
        <taxon>Arthropoda</taxon>
        <taxon>Hexapoda</taxon>
        <taxon>Insecta</taxon>
        <taxon>Pterygota</taxon>
        <taxon>Neoptera</taxon>
        <taxon>Paraneoptera</taxon>
        <taxon>Hemiptera</taxon>
        <taxon>Sternorrhyncha</taxon>
        <taxon>Psylloidea</taxon>
        <taxon>Psyllidae</taxon>
        <taxon>Psyllinae</taxon>
        <taxon>Cacopsylla</taxon>
    </lineage>
</organism>
<dbReference type="EMBL" id="HBUF01262718">
    <property type="protein sequence ID" value="CAG6683357.1"/>
    <property type="molecule type" value="Transcribed_RNA"/>
</dbReference>
<dbReference type="EMBL" id="HBUF01355575">
    <property type="protein sequence ID" value="CAG6717206.1"/>
    <property type="molecule type" value="Transcribed_RNA"/>
</dbReference>
<name>A0A8D9FB22_9HEMI</name>
<dbReference type="GO" id="GO:0042302">
    <property type="term" value="F:structural constituent of cuticle"/>
    <property type="evidence" value="ECO:0007669"/>
    <property type="project" value="UniProtKB-UniRule"/>
</dbReference>
<dbReference type="EMBL" id="HBUF01355574">
    <property type="protein sequence ID" value="CAG6717205.1"/>
    <property type="molecule type" value="Transcribed_RNA"/>
</dbReference>
<dbReference type="PANTHER" id="PTHR12236">
    <property type="entry name" value="STRUCTURAL CONTITUENT OF CUTICLE"/>
    <property type="match status" value="1"/>
</dbReference>
<evidence type="ECO:0000313" key="4">
    <source>
        <dbReference type="EMBL" id="CAG6783507.1"/>
    </source>
</evidence>
<dbReference type="PROSITE" id="PS51155">
    <property type="entry name" value="CHIT_BIND_RR_2"/>
    <property type="match status" value="1"/>
</dbReference>
<protein>
    <submittedName>
        <fullName evidence="4">Cuticle protein 8</fullName>
    </submittedName>
</protein>
<dbReference type="PROSITE" id="PS00233">
    <property type="entry name" value="CHIT_BIND_RR_1"/>
    <property type="match status" value="1"/>
</dbReference>
<reference evidence="4" key="1">
    <citation type="submission" date="2021-05" db="EMBL/GenBank/DDBJ databases">
        <authorList>
            <person name="Alioto T."/>
            <person name="Alioto T."/>
            <person name="Gomez Garrido J."/>
        </authorList>
    </citation>
    <scope>NUCLEOTIDE SEQUENCE</scope>
</reference>
<dbReference type="AlphaFoldDB" id="A0A8D9FB22"/>
<dbReference type="EMBL" id="HBUF01041411">
    <property type="protein sequence ID" value="CAG6618240.1"/>
    <property type="molecule type" value="Transcribed_RNA"/>
</dbReference>
<feature type="chain" id="PRO_5036263029" evidence="3">
    <location>
        <begin position="19"/>
        <end position="233"/>
    </location>
</feature>
<feature type="signal peptide" evidence="3">
    <location>
        <begin position="1"/>
        <end position="18"/>
    </location>
</feature>